<dbReference type="RefSeq" id="WP_175506380.1">
    <property type="nucleotide sequence ID" value="NZ_CP054841.1"/>
</dbReference>
<keyword evidence="1" id="KW-0949">S-adenosyl-L-methionine</keyword>
<dbReference type="InterPro" id="IPR040372">
    <property type="entry name" value="YaeB-like"/>
</dbReference>
<dbReference type="PROSITE" id="PS51668">
    <property type="entry name" value="TSAA_2"/>
    <property type="match status" value="1"/>
</dbReference>
<dbReference type="CDD" id="cd09281">
    <property type="entry name" value="UPF0066"/>
    <property type="match status" value="1"/>
</dbReference>
<dbReference type="InterPro" id="IPR023370">
    <property type="entry name" value="TrmO-like_N"/>
</dbReference>
<evidence type="ECO:0000256" key="1">
    <source>
        <dbReference type="ARBA" id="ARBA00022691"/>
    </source>
</evidence>
<comment type="similarity">
    <text evidence="2">Belongs to the tRNA methyltransferase O family.</text>
</comment>
<dbReference type="SUPFAM" id="SSF118196">
    <property type="entry name" value="YaeB-like"/>
    <property type="match status" value="1"/>
</dbReference>
<keyword evidence="4" id="KW-0489">Methyltransferase</keyword>
<dbReference type="GO" id="GO:0032259">
    <property type="term" value="P:methylation"/>
    <property type="evidence" value="ECO:0007669"/>
    <property type="project" value="UniProtKB-KW"/>
</dbReference>
<dbReference type="KEGG" id="aant:HUK68_22055"/>
<dbReference type="InterPro" id="IPR036414">
    <property type="entry name" value="YaeB_N_sf"/>
</dbReference>
<gene>
    <name evidence="4" type="primary">tsaA</name>
    <name evidence="4" type="ORF">HUK68_22055</name>
</gene>
<dbReference type="AlphaFoldDB" id="A0A6N1X852"/>
<protein>
    <submittedName>
        <fullName evidence="4">tRNA (N6-threonylcarbamoyladenosine(37)-N6)-methyltransferase TrmO</fullName>
    </submittedName>
</protein>
<dbReference type="Gene3D" id="2.40.30.70">
    <property type="entry name" value="YaeB-like"/>
    <property type="match status" value="1"/>
</dbReference>
<keyword evidence="4" id="KW-0614">Plasmid</keyword>
<dbReference type="Pfam" id="PF01980">
    <property type="entry name" value="TrmO_N"/>
    <property type="match status" value="1"/>
</dbReference>
<feature type="domain" description="TsaA-like" evidence="3">
    <location>
        <begin position="13"/>
        <end position="143"/>
    </location>
</feature>
<dbReference type="EMBL" id="CP054841">
    <property type="protein sequence ID" value="QKV55594.1"/>
    <property type="molecule type" value="Genomic_DNA"/>
</dbReference>
<sequence>MIHQPLPSPPIAMQPIGFVRSPFQSLQGMPIQTAAAAHAEGWLDVLPAFQPGLRDIEGFEYLVLLTHLHQAGEQLEVVPFMDTVRHGVFATRAPARPNRIGLSIVRLLRVCGGQLHFAGNDMLDGTPVLDIKPYVPALDVRQTERIGWFEQGLERLPTTLSDERALSPDAVAART</sequence>
<evidence type="ECO:0000313" key="5">
    <source>
        <dbReference type="Proteomes" id="UP000509579"/>
    </source>
</evidence>
<keyword evidence="5" id="KW-1185">Reference proteome</keyword>
<name>A0A6N1X852_9BURK</name>
<dbReference type="PROSITE" id="PS01318">
    <property type="entry name" value="TSAA_1"/>
    <property type="match status" value="1"/>
</dbReference>
<keyword evidence="4" id="KW-0808">Transferase</keyword>
<dbReference type="Proteomes" id="UP000509579">
    <property type="component" value="Plasmid unnamed1"/>
</dbReference>
<proteinExistence type="inferred from homology"/>
<dbReference type="GO" id="GO:0008168">
    <property type="term" value="F:methyltransferase activity"/>
    <property type="evidence" value="ECO:0007669"/>
    <property type="project" value="UniProtKB-KW"/>
</dbReference>
<dbReference type="PANTHER" id="PTHR12818:SF0">
    <property type="entry name" value="TRNA (ADENINE(37)-N6)-METHYLTRANSFERASE"/>
    <property type="match status" value="1"/>
</dbReference>
<geneLocation type="plasmid" evidence="4 5">
    <name>unnamed1</name>
</geneLocation>
<evidence type="ECO:0000313" key="4">
    <source>
        <dbReference type="EMBL" id="QKV55594.1"/>
    </source>
</evidence>
<reference evidence="4 5" key="1">
    <citation type="submission" date="2020-06" db="EMBL/GenBank/DDBJ databases">
        <title>Acidovorax antarctica sp. nov., isolated from Corinth ice sheet soil, Antarctic Fields Peninsula.</title>
        <authorList>
            <person name="Xu Q."/>
            <person name="Peng F."/>
        </authorList>
    </citation>
    <scope>NUCLEOTIDE SEQUENCE [LARGE SCALE GENOMIC DNA]</scope>
    <source>
        <strain evidence="4 5">16-35-5</strain>
        <plasmid evidence="4 5">unnamed1</plasmid>
    </source>
</reference>
<accession>A0A6N1X852</accession>
<dbReference type="InterPro" id="IPR023368">
    <property type="entry name" value="UPF0066_cons_site"/>
</dbReference>
<evidence type="ECO:0000256" key="2">
    <source>
        <dbReference type="ARBA" id="ARBA00033753"/>
    </source>
</evidence>
<dbReference type="NCBIfam" id="TIGR00104">
    <property type="entry name" value="tRNA_TsaA"/>
    <property type="match status" value="1"/>
</dbReference>
<evidence type="ECO:0000259" key="3">
    <source>
        <dbReference type="PROSITE" id="PS51668"/>
    </source>
</evidence>
<dbReference type="PANTHER" id="PTHR12818">
    <property type="entry name" value="TRNA (ADENINE(37)-N6)-METHYLTRANSFERASE"/>
    <property type="match status" value="1"/>
</dbReference>
<dbReference type="InterPro" id="IPR036413">
    <property type="entry name" value="YaeB-like_sf"/>
</dbReference>
<organism evidence="4 5">
    <name type="scientific">Comamonas antarctica</name>
    <dbReference type="NCBI Taxonomy" id="2743470"/>
    <lineage>
        <taxon>Bacteria</taxon>
        <taxon>Pseudomonadati</taxon>
        <taxon>Pseudomonadota</taxon>
        <taxon>Betaproteobacteria</taxon>
        <taxon>Burkholderiales</taxon>
        <taxon>Comamonadaceae</taxon>
        <taxon>Comamonas</taxon>
    </lineage>
</organism>